<keyword evidence="1" id="KW-0472">Membrane</keyword>
<dbReference type="AlphaFoldDB" id="A0A921ZSI5"/>
<keyword evidence="3" id="KW-1185">Reference proteome</keyword>
<accession>A0A921ZSI5</accession>
<comment type="caution">
    <text evidence="2">The sequence shown here is derived from an EMBL/GenBank/DDBJ whole genome shotgun (WGS) entry which is preliminary data.</text>
</comment>
<evidence type="ECO:0000256" key="1">
    <source>
        <dbReference type="SAM" id="Phobius"/>
    </source>
</evidence>
<reference evidence="2" key="1">
    <citation type="journal article" date="2016" name="Insect Biochem. Mol. Biol.">
        <title>Multifaceted biological insights from a draft genome sequence of the tobacco hornworm moth, Manduca sexta.</title>
        <authorList>
            <person name="Kanost M.R."/>
            <person name="Arrese E.L."/>
            <person name="Cao X."/>
            <person name="Chen Y.R."/>
            <person name="Chellapilla S."/>
            <person name="Goldsmith M.R."/>
            <person name="Grosse-Wilde E."/>
            <person name="Heckel D.G."/>
            <person name="Herndon N."/>
            <person name="Jiang H."/>
            <person name="Papanicolaou A."/>
            <person name="Qu J."/>
            <person name="Soulages J.L."/>
            <person name="Vogel H."/>
            <person name="Walters J."/>
            <person name="Waterhouse R.M."/>
            <person name="Ahn S.J."/>
            <person name="Almeida F.C."/>
            <person name="An C."/>
            <person name="Aqrawi P."/>
            <person name="Bretschneider A."/>
            <person name="Bryant W.B."/>
            <person name="Bucks S."/>
            <person name="Chao H."/>
            <person name="Chevignon G."/>
            <person name="Christen J.M."/>
            <person name="Clarke D.F."/>
            <person name="Dittmer N.T."/>
            <person name="Ferguson L.C.F."/>
            <person name="Garavelou S."/>
            <person name="Gordon K.H.J."/>
            <person name="Gunaratna R.T."/>
            <person name="Han Y."/>
            <person name="Hauser F."/>
            <person name="He Y."/>
            <person name="Heidel-Fischer H."/>
            <person name="Hirsh A."/>
            <person name="Hu Y."/>
            <person name="Jiang H."/>
            <person name="Kalra D."/>
            <person name="Klinner C."/>
            <person name="Konig C."/>
            <person name="Kovar C."/>
            <person name="Kroll A.R."/>
            <person name="Kuwar S.S."/>
            <person name="Lee S.L."/>
            <person name="Lehman R."/>
            <person name="Li K."/>
            <person name="Li Z."/>
            <person name="Liang H."/>
            <person name="Lovelace S."/>
            <person name="Lu Z."/>
            <person name="Mansfield J.H."/>
            <person name="McCulloch K.J."/>
            <person name="Mathew T."/>
            <person name="Morton B."/>
            <person name="Muzny D.M."/>
            <person name="Neunemann D."/>
            <person name="Ongeri F."/>
            <person name="Pauchet Y."/>
            <person name="Pu L.L."/>
            <person name="Pyrousis I."/>
            <person name="Rao X.J."/>
            <person name="Redding A."/>
            <person name="Roesel C."/>
            <person name="Sanchez-Gracia A."/>
            <person name="Schaack S."/>
            <person name="Shukla A."/>
            <person name="Tetreau G."/>
            <person name="Wang Y."/>
            <person name="Xiong G.H."/>
            <person name="Traut W."/>
            <person name="Walsh T.K."/>
            <person name="Worley K.C."/>
            <person name="Wu D."/>
            <person name="Wu W."/>
            <person name="Wu Y.Q."/>
            <person name="Zhang X."/>
            <person name="Zou Z."/>
            <person name="Zucker H."/>
            <person name="Briscoe A.D."/>
            <person name="Burmester T."/>
            <person name="Clem R.J."/>
            <person name="Feyereisen R."/>
            <person name="Grimmelikhuijzen C.J.P."/>
            <person name="Hamodrakas S.J."/>
            <person name="Hansson B.S."/>
            <person name="Huguet E."/>
            <person name="Jermiin L.S."/>
            <person name="Lan Q."/>
            <person name="Lehman H.K."/>
            <person name="Lorenzen M."/>
            <person name="Merzendorfer H."/>
            <person name="Michalopoulos I."/>
            <person name="Morton D.B."/>
            <person name="Muthukrishnan S."/>
            <person name="Oakeshott J.G."/>
            <person name="Palmer W."/>
            <person name="Park Y."/>
            <person name="Passarelli A.L."/>
            <person name="Rozas J."/>
            <person name="Schwartz L.M."/>
            <person name="Smith W."/>
            <person name="Southgate A."/>
            <person name="Vilcinskas A."/>
            <person name="Vogt R."/>
            <person name="Wang P."/>
            <person name="Werren J."/>
            <person name="Yu X.Q."/>
            <person name="Zhou J.J."/>
            <person name="Brown S.J."/>
            <person name="Scherer S.E."/>
            <person name="Richards S."/>
            <person name="Blissard G.W."/>
        </authorList>
    </citation>
    <scope>NUCLEOTIDE SEQUENCE</scope>
</reference>
<organism evidence="2 3">
    <name type="scientific">Manduca sexta</name>
    <name type="common">Tobacco hawkmoth</name>
    <name type="synonym">Tobacco hornworm</name>
    <dbReference type="NCBI Taxonomy" id="7130"/>
    <lineage>
        <taxon>Eukaryota</taxon>
        <taxon>Metazoa</taxon>
        <taxon>Ecdysozoa</taxon>
        <taxon>Arthropoda</taxon>
        <taxon>Hexapoda</taxon>
        <taxon>Insecta</taxon>
        <taxon>Pterygota</taxon>
        <taxon>Neoptera</taxon>
        <taxon>Endopterygota</taxon>
        <taxon>Lepidoptera</taxon>
        <taxon>Glossata</taxon>
        <taxon>Ditrysia</taxon>
        <taxon>Bombycoidea</taxon>
        <taxon>Sphingidae</taxon>
        <taxon>Sphinginae</taxon>
        <taxon>Sphingini</taxon>
        <taxon>Manduca</taxon>
    </lineage>
</organism>
<evidence type="ECO:0000313" key="2">
    <source>
        <dbReference type="EMBL" id="KAG6463590.1"/>
    </source>
</evidence>
<sequence>MVPLHFFLFSVRPILVQLILFLVFGLTQRNYNIKPRGGFVETFWDQFLNEICNMLR</sequence>
<feature type="transmembrane region" description="Helical" evidence="1">
    <location>
        <begin position="6"/>
        <end position="26"/>
    </location>
</feature>
<proteinExistence type="predicted"/>
<evidence type="ECO:0000313" key="3">
    <source>
        <dbReference type="Proteomes" id="UP000791440"/>
    </source>
</evidence>
<keyword evidence="1" id="KW-0812">Transmembrane</keyword>
<protein>
    <submittedName>
        <fullName evidence="2">Uncharacterized protein</fullName>
    </submittedName>
</protein>
<dbReference type="Proteomes" id="UP000791440">
    <property type="component" value="Unassembled WGS sequence"/>
</dbReference>
<keyword evidence="1" id="KW-1133">Transmembrane helix</keyword>
<reference evidence="2" key="2">
    <citation type="submission" date="2020-12" db="EMBL/GenBank/DDBJ databases">
        <authorList>
            <person name="Kanost M."/>
        </authorList>
    </citation>
    <scope>NUCLEOTIDE SEQUENCE</scope>
</reference>
<dbReference type="EMBL" id="JH669000">
    <property type="protein sequence ID" value="KAG6463590.1"/>
    <property type="molecule type" value="Genomic_DNA"/>
</dbReference>
<name>A0A921ZSI5_MANSE</name>
<gene>
    <name evidence="2" type="ORF">O3G_MSEX013958</name>
</gene>